<dbReference type="InterPro" id="IPR000182">
    <property type="entry name" value="GNAT_dom"/>
</dbReference>
<name>A0A0W0SI82_9GAMM</name>
<dbReference type="Gene3D" id="3.40.630.30">
    <property type="match status" value="2"/>
</dbReference>
<evidence type="ECO:0000259" key="1">
    <source>
        <dbReference type="PROSITE" id="PS51186"/>
    </source>
</evidence>
<protein>
    <submittedName>
        <fullName evidence="2">N-acetyltransferase GCN5</fullName>
    </submittedName>
</protein>
<dbReference type="PATRIC" id="fig|28084.5.peg.124"/>
<dbReference type="OrthoDB" id="8479334at2"/>
<dbReference type="SUPFAM" id="SSF55729">
    <property type="entry name" value="Acyl-CoA N-acyltransferases (Nat)"/>
    <property type="match status" value="2"/>
</dbReference>
<comment type="caution">
    <text evidence="2">The sequence shown here is derived from an EMBL/GenBank/DDBJ whole genome shotgun (WGS) entry which is preliminary data.</text>
</comment>
<dbReference type="GeneID" id="93294327"/>
<proteinExistence type="predicted"/>
<organism evidence="2 3">
    <name type="scientific">Legionella cherrii</name>
    <dbReference type="NCBI Taxonomy" id="28084"/>
    <lineage>
        <taxon>Bacteria</taxon>
        <taxon>Pseudomonadati</taxon>
        <taxon>Pseudomonadota</taxon>
        <taxon>Gammaproteobacteria</taxon>
        <taxon>Legionellales</taxon>
        <taxon>Legionellaceae</taxon>
        <taxon>Legionella</taxon>
    </lineage>
</organism>
<reference evidence="2 3" key="1">
    <citation type="submission" date="2015-11" db="EMBL/GenBank/DDBJ databases">
        <title>Genomic analysis of 38 Legionella species identifies large and diverse effector repertoires.</title>
        <authorList>
            <person name="Burstein D."/>
            <person name="Amaro F."/>
            <person name="Zusman T."/>
            <person name="Lifshitz Z."/>
            <person name="Cohen O."/>
            <person name="Gilbert J.A."/>
            <person name="Pupko T."/>
            <person name="Shuman H.A."/>
            <person name="Segal G."/>
        </authorList>
    </citation>
    <scope>NUCLEOTIDE SEQUENCE [LARGE SCALE GENOMIC DNA]</scope>
    <source>
        <strain evidence="2 3">ORW</strain>
    </source>
</reference>
<dbReference type="GO" id="GO:0016747">
    <property type="term" value="F:acyltransferase activity, transferring groups other than amino-acyl groups"/>
    <property type="evidence" value="ECO:0007669"/>
    <property type="project" value="InterPro"/>
</dbReference>
<gene>
    <name evidence="2" type="ORF">Lche_0112</name>
</gene>
<keyword evidence="2" id="KW-0808">Transferase</keyword>
<accession>A0A0W0SI82</accession>
<dbReference type="Pfam" id="PF00583">
    <property type="entry name" value="Acetyltransf_1"/>
    <property type="match status" value="2"/>
</dbReference>
<feature type="domain" description="N-acetyltransferase" evidence="1">
    <location>
        <begin position="10"/>
        <end position="176"/>
    </location>
</feature>
<dbReference type="InterPro" id="IPR050276">
    <property type="entry name" value="MshD_Acetyltransferase"/>
</dbReference>
<dbReference type="STRING" id="28084.Lche_0112"/>
<dbReference type="PANTHER" id="PTHR43617">
    <property type="entry name" value="L-AMINO ACID N-ACETYLTRANSFERASE"/>
    <property type="match status" value="1"/>
</dbReference>
<evidence type="ECO:0000313" key="3">
    <source>
        <dbReference type="Proteomes" id="UP000054921"/>
    </source>
</evidence>
<evidence type="ECO:0000313" key="2">
    <source>
        <dbReference type="EMBL" id="KTC82889.1"/>
    </source>
</evidence>
<dbReference type="CDD" id="cd04301">
    <property type="entry name" value="NAT_SF"/>
    <property type="match status" value="2"/>
</dbReference>
<sequence length="345" mass="39801">MNIKELQSALKIETATLDDYPIIQNMARFYVYELSRDCGFISEDWALPPDGLYESFDFKKYFEEPTRKAFLIKVGNELAGFALLNQEGIYPDTMWNMGEFFITAKFQGKGLGFLVSSELWNMHPGLWEISVIPENKPALNFWRKTIAKITMGNFQEEIKTVNYDPHQPQRVIFRFDSNVQNVGEPLESKKEYQIQFVDELDETTENRMTKGFVAYEAQHGIDVNYRCFSVTISSAQGEVFGVINAYTAFSEIYVDDIWVDSAYRGKGYGKQLLLALEHHFKGQGFNNINLVTSAFQAPEFYKKCGFTAEFTRINKKNPKLSKTFFVKFFNEELETQGILKAVHSE</sequence>
<dbReference type="PROSITE" id="PS51186">
    <property type="entry name" value="GNAT"/>
    <property type="match status" value="2"/>
</dbReference>
<dbReference type="EMBL" id="LNXW01000006">
    <property type="protein sequence ID" value="KTC82889.1"/>
    <property type="molecule type" value="Genomic_DNA"/>
</dbReference>
<feature type="domain" description="N-acetyltransferase" evidence="1">
    <location>
        <begin position="184"/>
        <end position="327"/>
    </location>
</feature>
<dbReference type="InterPro" id="IPR016181">
    <property type="entry name" value="Acyl_CoA_acyltransferase"/>
</dbReference>
<dbReference type="Proteomes" id="UP000054921">
    <property type="component" value="Unassembled WGS sequence"/>
</dbReference>
<dbReference type="RefSeq" id="WP_014845041.1">
    <property type="nucleotide sequence ID" value="NZ_LNXW01000006.1"/>
</dbReference>
<dbReference type="AlphaFoldDB" id="A0A0W0SI82"/>